<dbReference type="AlphaFoldDB" id="K8EF14"/>
<evidence type="ECO:0000313" key="2">
    <source>
        <dbReference type="EMBL" id="CCO16569.1"/>
    </source>
</evidence>
<sequence length="383" mass="42484">MFGKHAKSALEETEEYKKLHAEVKQLQEENKKREKETEETIARVHEEYGLYVKEKEELQKIIDEVAQLEDESKAAEMRELARSQGLQTSNRASELLDEKKTKEELQNELKELDNALKRMNRGIAQKEASCRKIDEEIAPLDAQFVELRAQSKYLIGASKAAARESEASKTLAEMSMRIQEQMNLVSALQGTELLEIGEDSISLRLASHLPETDTEAMESSRARGVGRVTHVVTLGFIEKTARLNSITLDPADAPIEDVARMFLGTTDCASALCNIRDRIAATAQRCEALAAAASRTPLKWSAFDANVRAAMSSSTEPRPVAVLEVPLEWPKVKSAEIRVVNVENVPSRVAGMVVQTCAGKRLRTIGETLQATMEAEKMVSSSN</sequence>
<protein>
    <submittedName>
        <fullName evidence="2">Uncharacterized protein</fullName>
    </submittedName>
</protein>
<gene>
    <name evidence="2" type="ORF">Bathy05g02560</name>
</gene>
<dbReference type="EMBL" id="FO082274">
    <property type="protein sequence ID" value="CCO16569.1"/>
    <property type="molecule type" value="Genomic_DNA"/>
</dbReference>
<dbReference type="KEGG" id="bpg:Bathy05g02560"/>
<organism evidence="2 3">
    <name type="scientific">Bathycoccus prasinos</name>
    <dbReference type="NCBI Taxonomy" id="41875"/>
    <lineage>
        <taxon>Eukaryota</taxon>
        <taxon>Viridiplantae</taxon>
        <taxon>Chlorophyta</taxon>
        <taxon>Mamiellophyceae</taxon>
        <taxon>Mamiellales</taxon>
        <taxon>Bathycoccaceae</taxon>
        <taxon>Bathycoccus</taxon>
    </lineage>
</organism>
<evidence type="ECO:0000256" key="1">
    <source>
        <dbReference type="SAM" id="MobiDB-lite"/>
    </source>
</evidence>
<name>K8EF14_9CHLO</name>
<dbReference type="STRING" id="41875.K8EF14"/>
<dbReference type="RefSeq" id="XP_007513011.1">
    <property type="nucleotide sequence ID" value="XM_007512949.1"/>
</dbReference>
<feature type="region of interest" description="Disordered" evidence="1">
    <location>
        <begin position="78"/>
        <end position="102"/>
    </location>
</feature>
<accession>K8EF14</accession>
<reference evidence="2 3" key="1">
    <citation type="submission" date="2011-10" db="EMBL/GenBank/DDBJ databases">
        <authorList>
            <person name="Genoscope - CEA"/>
        </authorList>
    </citation>
    <scope>NUCLEOTIDE SEQUENCE [LARGE SCALE GENOMIC DNA]</scope>
    <source>
        <strain evidence="2 3">RCC 1105</strain>
    </source>
</reference>
<dbReference type="Proteomes" id="UP000198341">
    <property type="component" value="Chromosome 5"/>
</dbReference>
<evidence type="ECO:0000313" key="3">
    <source>
        <dbReference type="Proteomes" id="UP000198341"/>
    </source>
</evidence>
<keyword evidence="3" id="KW-1185">Reference proteome</keyword>
<dbReference type="GeneID" id="19015759"/>
<proteinExistence type="predicted"/>